<feature type="transmembrane region" description="Helical" evidence="9">
    <location>
        <begin position="490"/>
        <end position="510"/>
    </location>
</feature>
<feature type="transmembrane region" description="Helical" evidence="9">
    <location>
        <begin position="150"/>
        <end position="170"/>
    </location>
</feature>
<feature type="transmembrane region" description="Helical" evidence="9">
    <location>
        <begin position="447"/>
        <end position="470"/>
    </location>
</feature>
<dbReference type="GO" id="GO:0009103">
    <property type="term" value="P:lipopolysaccharide biosynthetic process"/>
    <property type="evidence" value="ECO:0007669"/>
    <property type="project" value="UniProtKB-ARBA"/>
</dbReference>
<dbReference type="Proteomes" id="UP000072763">
    <property type="component" value="Unassembled WGS sequence"/>
</dbReference>
<evidence type="ECO:0008006" key="12">
    <source>
        <dbReference type="Google" id="ProtNLM"/>
    </source>
</evidence>
<dbReference type="PANTHER" id="PTHR33908">
    <property type="entry name" value="MANNOSYLTRANSFERASE YKCB-RELATED"/>
    <property type="match status" value="1"/>
</dbReference>
<keyword evidence="3" id="KW-0328">Glycosyltransferase</keyword>
<evidence type="ECO:0000256" key="9">
    <source>
        <dbReference type="SAM" id="Phobius"/>
    </source>
</evidence>
<dbReference type="PATRIC" id="fig|465820.4.peg.174"/>
<dbReference type="OrthoDB" id="3265695at2"/>
<dbReference type="RefSeq" id="WP_058750669.1">
    <property type="nucleotide sequence ID" value="NZ_LDRC01000102.1"/>
</dbReference>
<evidence type="ECO:0000313" key="10">
    <source>
        <dbReference type="EMBL" id="KTR47713.1"/>
    </source>
</evidence>
<feature type="transmembrane region" description="Helical" evidence="9">
    <location>
        <begin position="278"/>
        <end position="294"/>
    </location>
</feature>
<evidence type="ECO:0000256" key="4">
    <source>
        <dbReference type="ARBA" id="ARBA00022679"/>
    </source>
</evidence>
<evidence type="ECO:0000256" key="3">
    <source>
        <dbReference type="ARBA" id="ARBA00022676"/>
    </source>
</evidence>
<dbReference type="InterPro" id="IPR018674">
    <property type="entry name" value="DUF2142_membrane"/>
</dbReference>
<feature type="region of interest" description="Disordered" evidence="8">
    <location>
        <begin position="1"/>
        <end position="23"/>
    </location>
</feature>
<feature type="transmembrane region" description="Helical" evidence="9">
    <location>
        <begin position="254"/>
        <end position="271"/>
    </location>
</feature>
<protein>
    <recommendedName>
        <fullName evidence="12">Glycosyltransferase RgtA/B/C/D-like domain-containing protein</fullName>
    </recommendedName>
</protein>
<keyword evidence="7 9" id="KW-0472">Membrane</keyword>
<dbReference type="InterPro" id="IPR050297">
    <property type="entry name" value="LipidA_mod_glycosyltrf_83"/>
</dbReference>
<gene>
    <name evidence="10" type="ORF">NS359_15040</name>
</gene>
<feature type="transmembrane region" description="Helical" evidence="9">
    <location>
        <begin position="416"/>
        <end position="435"/>
    </location>
</feature>
<feature type="transmembrane region" description="Helical" evidence="9">
    <location>
        <begin position="355"/>
        <end position="373"/>
    </location>
</feature>
<evidence type="ECO:0000256" key="8">
    <source>
        <dbReference type="SAM" id="MobiDB-lite"/>
    </source>
</evidence>
<keyword evidence="2" id="KW-1003">Cell membrane</keyword>
<proteinExistence type="predicted"/>
<keyword evidence="5 9" id="KW-0812">Transmembrane</keyword>
<dbReference type="EMBL" id="LDRC01000102">
    <property type="protein sequence ID" value="KTR47713.1"/>
    <property type="molecule type" value="Genomic_DNA"/>
</dbReference>
<sequence>MRAEPTSRPPAARDRVPADEPHPAVGRRERIAVAIVTVTFGLWLAVWALVVPTFQAPDETAHVDAAVHVALGDPWSAPGDMRVLEAVLAGAREQASVPEDRRSTVSELLAAAPGESTTVNQMTQHPPTAYLADALVLRAVHFGDLRLDQAVLALRLADALAVTPLALLAWATVRRVTRSPRAALVGALALFATPQLASIGASVTNDAPTMLLTGVVVWLAVRLLTGDHRWRTVVWLGLALGAACWVKGTALPAVPFVGLAVLVAGAGVLPVSRRLLRTVVALGVAGAVGAWWWLHNLVAHHRLQPDGYAAIRPPKAFPPGEHPSVAHFVDVSWGTLARTFWGSPGARAQVSIGDGLTAALTAVALAALVLFAFRRTGLGTSVVLASFPAAVLLIQTATSARAYLTTTEVAGTQGRYAFPAVLCLVALSAVAWRRIPRTPCGRHRTATVLAVVCPAVGLYGAVVVTSWFWNGAVPWPGHGGLARYAALGPVPPWTVAVLAVLVLVGIVATVTRVAAMRSAVPAAPDRDLRADGATR</sequence>
<dbReference type="GO" id="GO:0005886">
    <property type="term" value="C:plasma membrane"/>
    <property type="evidence" value="ECO:0007669"/>
    <property type="project" value="UniProtKB-SubCell"/>
</dbReference>
<comment type="caution">
    <text evidence="10">The sequence shown here is derived from an EMBL/GenBank/DDBJ whole genome shotgun (WGS) entry which is preliminary data.</text>
</comment>
<dbReference type="AlphaFoldDB" id="A0A147DMR9"/>
<accession>A0A147DMR9</accession>
<keyword evidence="4" id="KW-0808">Transferase</keyword>
<organism evidence="10 11">
    <name type="scientific">Curtobacterium oceanosedimentum</name>
    <dbReference type="NCBI Taxonomy" id="465820"/>
    <lineage>
        <taxon>Bacteria</taxon>
        <taxon>Bacillati</taxon>
        <taxon>Actinomycetota</taxon>
        <taxon>Actinomycetes</taxon>
        <taxon>Micrococcales</taxon>
        <taxon>Microbacteriaceae</taxon>
        <taxon>Curtobacterium</taxon>
    </lineage>
</organism>
<evidence type="ECO:0000313" key="11">
    <source>
        <dbReference type="Proteomes" id="UP000072763"/>
    </source>
</evidence>
<feature type="transmembrane region" description="Helical" evidence="9">
    <location>
        <begin position="382"/>
        <end position="404"/>
    </location>
</feature>
<evidence type="ECO:0000256" key="1">
    <source>
        <dbReference type="ARBA" id="ARBA00004651"/>
    </source>
</evidence>
<evidence type="ECO:0000256" key="2">
    <source>
        <dbReference type="ARBA" id="ARBA00022475"/>
    </source>
</evidence>
<feature type="transmembrane region" description="Helical" evidence="9">
    <location>
        <begin position="182"/>
        <end position="201"/>
    </location>
</feature>
<dbReference type="STRING" id="465820.NS263_09345"/>
<evidence type="ECO:0000256" key="5">
    <source>
        <dbReference type="ARBA" id="ARBA00022692"/>
    </source>
</evidence>
<dbReference type="Pfam" id="PF09913">
    <property type="entry name" value="DUF2142"/>
    <property type="match status" value="1"/>
</dbReference>
<dbReference type="GO" id="GO:0016763">
    <property type="term" value="F:pentosyltransferase activity"/>
    <property type="evidence" value="ECO:0007669"/>
    <property type="project" value="TreeGrafter"/>
</dbReference>
<evidence type="ECO:0000256" key="6">
    <source>
        <dbReference type="ARBA" id="ARBA00022989"/>
    </source>
</evidence>
<name>A0A147DMR9_9MICO</name>
<keyword evidence="6 9" id="KW-1133">Transmembrane helix</keyword>
<dbReference type="PANTHER" id="PTHR33908:SF11">
    <property type="entry name" value="MEMBRANE PROTEIN"/>
    <property type="match status" value="1"/>
</dbReference>
<evidence type="ECO:0000256" key="7">
    <source>
        <dbReference type="ARBA" id="ARBA00023136"/>
    </source>
</evidence>
<feature type="transmembrane region" description="Helical" evidence="9">
    <location>
        <begin position="31"/>
        <end position="50"/>
    </location>
</feature>
<reference evidence="10 11" key="1">
    <citation type="journal article" date="2016" name="Front. Microbiol.">
        <title>Genomic Resource of Rice Seed Associated Bacteria.</title>
        <authorList>
            <person name="Midha S."/>
            <person name="Bansal K."/>
            <person name="Sharma S."/>
            <person name="Kumar N."/>
            <person name="Patil P.P."/>
            <person name="Chaudhry V."/>
            <person name="Patil P.B."/>
        </authorList>
    </citation>
    <scope>NUCLEOTIDE SEQUENCE [LARGE SCALE GENOMIC DNA]</scope>
    <source>
        <strain evidence="10 11">NS359</strain>
    </source>
</reference>
<comment type="subcellular location">
    <subcellularLocation>
        <location evidence="1">Cell membrane</location>
        <topology evidence="1">Multi-pass membrane protein</topology>
    </subcellularLocation>
</comment>